<accession>A0A9D6UPE8</accession>
<evidence type="ECO:0000256" key="1">
    <source>
        <dbReference type="SAM" id="Phobius"/>
    </source>
</evidence>
<dbReference type="AlphaFoldDB" id="A0A9D6UPE8"/>
<feature type="transmembrane region" description="Helical" evidence="1">
    <location>
        <begin position="47"/>
        <end position="69"/>
    </location>
</feature>
<feature type="domain" description="Apolipoprotein N-acyltransferase N-terminal" evidence="2">
    <location>
        <begin position="9"/>
        <end position="69"/>
    </location>
</feature>
<comment type="caution">
    <text evidence="3">The sequence shown here is derived from an EMBL/GenBank/DDBJ whole genome shotgun (WGS) entry which is preliminary data.</text>
</comment>
<dbReference type="EMBL" id="JACRKR010000132">
    <property type="protein sequence ID" value="MBI5078911.1"/>
    <property type="molecule type" value="Genomic_DNA"/>
</dbReference>
<proteinExistence type="predicted"/>
<organism evidence="3 4">
    <name type="scientific">Candidatus Saganbacteria bacterium</name>
    <dbReference type="NCBI Taxonomy" id="2575572"/>
    <lineage>
        <taxon>Bacteria</taxon>
        <taxon>Bacillati</taxon>
        <taxon>Saganbacteria</taxon>
    </lineage>
</organism>
<dbReference type="Proteomes" id="UP000808761">
    <property type="component" value="Unassembled WGS sequence"/>
</dbReference>
<reference evidence="3" key="1">
    <citation type="submission" date="2020-07" db="EMBL/GenBank/DDBJ databases">
        <title>Huge and variable diversity of episymbiotic CPR bacteria and DPANN archaea in groundwater ecosystems.</title>
        <authorList>
            <person name="He C.Y."/>
            <person name="Keren R."/>
            <person name="Whittaker M."/>
            <person name="Farag I.F."/>
            <person name="Doudna J."/>
            <person name="Cate J.H.D."/>
            <person name="Banfield J.F."/>
        </authorList>
    </citation>
    <scope>NUCLEOTIDE SEQUENCE</scope>
    <source>
        <strain evidence="3">NC_groundwater_1860_Pr3_B-0.1um_51_7</strain>
    </source>
</reference>
<keyword evidence="1" id="KW-0812">Transmembrane</keyword>
<dbReference type="Pfam" id="PF20154">
    <property type="entry name" value="LNT_N"/>
    <property type="match status" value="1"/>
</dbReference>
<sequence>MNILLSVFSGVLLALAFPKFNLWWLAWAAMAPFFWSLFQAKNWKDALLAGLSFGVFFFGIHLFWATSLFRFAG</sequence>
<evidence type="ECO:0000259" key="2">
    <source>
        <dbReference type="Pfam" id="PF20154"/>
    </source>
</evidence>
<gene>
    <name evidence="3" type="ORF">HZB08_02695</name>
</gene>
<keyword evidence="1" id="KW-0472">Membrane</keyword>
<dbReference type="GO" id="GO:0042158">
    <property type="term" value="P:lipoprotein biosynthetic process"/>
    <property type="evidence" value="ECO:0007669"/>
    <property type="project" value="InterPro"/>
</dbReference>
<name>A0A9D6UPE8_UNCSA</name>
<dbReference type="InterPro" id="IPR004563">
    <property type="entry name" value="Apolipo_AcylTrfase"/>
</dbReference>
<evidence type="ECO:0000313" key="4">
    <source>
        <dbReference type="Proteomes" id="UP000808761"/>
    </source>
</evidence>
<dbReference type="PANTHER" id="PTHR38686:SF1">
    <property type="entry name" value="APOLIPOPROTEIN N-ACYLTRANSFERASE"/>
    <property type="match status" value="1"/>
</dbReference>
<keyword evidence="1" id="KW-1133">Transmembrane helix</keyword>
<dbReference type="InterPro" id="IPR045378">
    <property type="entry name" value="LNT_N"/>
</dbReference>
<evidence type="ECO:0000313" key="3">
    <source>
        <dbReference type="EMBL" id="MBI5078911.1"/>
    </source>
</evidence>
<protein>
    <recommendedName>
        <fullName evidence="2">Apolipoprotein N-acyltransferase N-terminal domain-containing protein</fullName>
    </recommendedName>
</protein>
<dbReference type="GO" id="GO:0016410">
    <property type="term" value="F:N-acyltransferase activity"/>
    <property type="evidence" value="ECO:0007669"/>
    <property type="project" value="InterPro"/>
</dbReference>
<dbReference type="PANTHER" id="PTHR38686">
    <property type="entry name" value="APOLIPOPROTEIN N-ACYLTRANSFERASE"/>
    <property type="match status" value="1"/>
</dbReference>
<dbReference type="GO" id="GO:0016020">
    <property type="term" value="C:membrane"/>
    <property type="evidence" value="ECO:0007669"/>
    <property type="project" value="InterPro"/>
</dbReference>